<comment type="subcellular location">
    <subcellularLocation>
        <location evidence="1">Membrane</location>
        <topology evidence="1">Multi-pass membrane protein</topology>
    </subcellularLocation>
</comment>
<evidence type="ECO:0000256" key="2">
    <source>
        <dbReference type="ARBA" id="ARBA00009457"/>
    </source>
</evidence>
<evidence type="ECO:0000313" key="9">
    <source>
        <dbReference type="Proteomes" id="UP001165080"/>
    </source>
</evidence>
<dbReference type="Proteomes" id="UP001165080">
    <property type="component" value="Unassembled WGS sequence"/>
</dbReference>
<dbReference type="InterPro" id="IPR005045">
    <property type="entry name" value="CDC50/LEM3_fam"/>
</dbReference>
<evidence type="ECO:0000313" key="8">
    <source>
        <dbReference type="EMBL" id="GLC60425.1"/>
    </source>
</evidence>
<keyword evidence="5 7" id="KW-0472">Membrane</keyword>
<dbReference type="GO" id="GO:0005886">
    <property type="term" value="C:plasma membrane"/>
    <property type="evidence" value="ECO:0007669"/>
    <property type="project" value="TreeGrafter"/>
</dbReference>
<dbReference type="PANTHER" id="PTHR10926">
    <property type="entry name" value="CELL CYCLE CONTROL PROTEIN 50"/>
    <property type="match status" value="1"/>
</dbReference>
<reference evidence="8 9" key="1">
    <citation type="journal article" date="2023" name="Commun. Biol.">
        <title>Reorganization of the ancestral sex-determining regions during the evolution of trioecy in Pleodorina starrii.</title>
        <authorList>
            <person name="Takahashi K."/>
            <person name="Suzuki S."/>
            <person name="Kawai-Toyooka H."/>
            <person name="Yamamoto K."/>
            <person name="Hamaji T."/>
            <person name="Ootsuki R."/>
            <person name="Yamaguchi H."/>
            <person name="Kawachi M."/>
            <person name="Higashiyama T."/>
            <person name="Nozaki H."/>
        </authorList>
    </citation>
    <scope>NUCLEOTIDE SEQUENCE [LARGE SCALE GENOMIC DNA]</scope>
    <source>
        <strain evidence="8 9">NIES-4479</strain>
    </source>
</reference>
<keyword evidence="9" id="KW-1185">Reference proteome</keyword>
<proteinExistence type="inferred from homology"/>
<evidence type="ECO:0000256" key="3">
    <source>
        <dbReference type="ARBA" id="ARBA00022692"/>
    </source>
</evidence>
<keyword evidence="3 7" id="KW-0812">Transmembrane</keyword>
<dbReference type="GO" id="GO:0005783">
    <property type="term" value="C:endoplasmic reticulum"/>
    <property type="evidence" value="ECO:0007669"/>
    <property type="project" value="TreeGrafter"/>
</dbReference>
<feature type="transmembrane region" description="Helical" evidence="7">
    <location>
        <begin position="157"/>
        <end position="178"/>
    </location>
</feature>
<gene>
    <name evidence="8" type="primary">PLEST002071</name>
    <name evidence="8" type="ORF">PLESTB_001611000</name>
</gene>
<name>A0A9W6BYY5_9CHLO</name>
<feature type="region of interest" description="Disordered" evidence="6">
    <location>
        <begin position="1"/>
        <end position="137"/>
    </location>
</feature>
<evidence type="ECO:0000256" key="4">
    <source>
        <dbReference type="ARBA" id="ARBA00022989"/>
    </source>
</evidence>
<feature type="compositionally biased region" description="Low complexity" evidence="6">
    <location>
        <begin position="379"/>
        <end position="392"/>
    </location>
</feature>
<evidence type="ECO:0000256" key="5">
    <source>
        <dbReference type="ARBA" id="ARBA00023136"/>
    </source>
</evidence>
<dbReference type="GO" id="GO:0005794">
    <property type="term" value="C:Golgi apparatus"/>
    <property type="evidence" value="ECO:0007669"/>
    <property type="project" value="TreeGrafter"/>
</dbReference>
<organism evidence="8 9">
    <name type="scientific">Pleodorina starrii</name>
    <dbReference type="NCBI Taxonomy" id="330485"/>
    <lineage>
        <taxon>Eukaryota</taxon>
        <taxon>Viridiplantae</taxon>
        <taxon>Chlorophyta</taxon>
        <taxon>core chlorophytes</taxon>
        <taxon>Chlorophyceae</taxon>
        <taxon>CS clade</taxon>
        <taxon>Chlamydomonadales</taxon>
        <taxon>Volvocaceae</taxon>
        <taxon>Pleodorina</taxon>
    </lineage>
</organism>
<dbReference type="EMBL" id="BRXU01000034">
    <property type="protein sequence ID" value="GLC60425.1"/>
    <property type="molecule type" value="Genomic_DNA"/>
</dbReference>
<feature type="compositionally biased region" description="Polar residues" evidence="6">
    <location>
        <begin position="24"/>
        <end position="45"/>
    </location>
</feature>
<comment type="similarity">
    <text evidence="2">Belongs to the CDC50/LEM3 family.</text>
</comment>
<dbReference type="Pfam" id="PF03381">
    <property type="entry name" value="CDC50"/>
    <property type="match status" value="2"/>
</dbReference>
<accession>A0A9W6BYY5</accession>
<keyword evidence="4 7" id="KW-1133">Transmembrane helix</keyword>
<feature type="transmembrane region" description="Helical" evidence="7">
    <location>
        <begin position="518"/>
        <end position="541"/>
    </location>
</feature>
<feature type="compositionally biased region" description="Gly residues" evidence="6">
    <location>
        <begin position="91"/>
        <end position="102"/>
    </location>
</feature>
<comment type="caution">
    <text evidence="8">The sequence shown here is derived from an EMBL/GenBank/DDBJ whole genome shotgun (WGS) entry which is preliminary data.</text>
</comment>
<feature type="region of interest" description="Disordered" evidence="6">
    <location>
        <begin position="379"/>
        <end position="401"/>
    </location>
</feature>
<protein>
    <submittedName>
        <fullName evidence="8">Uncharacterized protein</fullName>
    </submittedName>
</protein>
<sequence length="549" mass="57090">MKATVAPSAAFRQVASLREDDRSAPSTSSALHQPSLASCSGTSSGLGARNPRPDTRSVRGPHTASPRRPHDGADISNAPPPGNDPPDGSTGAAGDGGNGGTAAGNPPDSQRARGRGRRGRGSDEGGRADGGPRGGAFRRFREQTYDVFRPQPTLPGALAVLGLLFALGLGLGIPLLLASLRVVEIRIRYDNADPLATAAGGNISDVGWDPQRALWASGDDGVRQSLTLTVPRAMRPPIFVMYELEGLYGTHKRYVRSASWEQLKGGHPPASSLDICQPRVYLGGRPNASLPSSGLIHPCGLRATSLFNDTFALEADAATCGPAAAAAGGSSGGVSGASGGSGGGSSGSVGGRRAAGRLLLLQHQTAGTATASLLLGRRLRQQQQQQQQQQQRPESAALRPDGAGRQFAPLALDEQGIKWPLEVRHLYGMYNATNLNSVPALRTGGGLDEPVAAEGHFQVWMRPSARPTALKLYGVLHEQLPAGCVLRLHVANRYNSYGWGGAKRVVLTTQSWYGMRNLVVPCALLAVAAAALASAALLLGLSTCLKRAA</sequence>
<evidence type="ECO:0000256" key="1">
    <source>
        <dbReference type="ARBA" id="ARBA00004141"/>
    </source>
</evidence>
<dbReference type="AlphaFoldDB" id="A0A9W6BYY5"/>
<evidence type="ECO:0000256" key="6">
    <source>
        <dbReference type="SAM" id="MobiDB-lite"/>
    </source>
</evidence>
<dbReference type="PANTHER" id="PTHR10926:SF0">
    <property type="entry name" value="CDC50, ISOFORM A"/>
    <property type="match status" value="1"/>
</dbReference>
<feature type="region of interest" description="Disordered" evidence="6">
    <location>
        <begin position="322"/>
        <end position="349"/>
    </location>
</feature>
<feature type="compositionally biased region" description="Gly residues" evidence="6">
    <location>
        <begin position="329"/>
        <end position="349"/>
    </location>
</feature>
<evidence type="ECO:0000256" key="7">
    <source>
        <dbReference type="SAM" id="Phobius"/>
    </source>
</evidence>